<sequence>MKKVNSDMNFTTFDDPDIIGSMVEIIELDFPEDILLKFENIGVYLGQRVQLQTYTKYTSSKKQVKKTQNSSDQPALLCCQHKVSKTKLWNHDQNEWLPHEFATYVSVPVDRTDLDVQPKSVTNNLSMNVPCLQVHVEETIYKQTSKKRRRQSNIVLFLVNGVEYGMRRRDAVKIKVKKVVD</sequence>
<accession>A0ABP9UA49</accession>
<dbReference type="EMBL" id="BAABQM010000001">
    <property type="protein sequence ID" value="GAA5414339.1"/>
    <property type="molecule type" value="Genomic_DNA"/>
</dbReference>
<organism evidence="1 2">
    <name type="scientific">Ureaplasma ceti</name>
    <dbReference type="NCBI Taxonomy" id="3119530"/>
    <lineage>
        <taxon>Bacteria</taxon>
        <taxon>Bacillati</taxon>
        <taxon>Mycoplasmatota</taxon>
        <taxon>Mycoplasmoidales</taxon>
        <taxon>Mycoplasmoidaceae</taxon>
        <taxon>Ureaplasma</taxon>
    </lineage>
</organism>
<name>A0ABP9UA49_9BACT</name>
<protein>
    <submittedName>
        <fullName evidence="1">Uncharacterized protein</fullName>
    </submittedName>
</protein>
<evidence type="ECO:0000313" key="1">
    <source>
        <dbReference type="EMBL" id="GAA5414339.1"/>
    </source>
</evidence>
<dbReference type="Proteomes" id="UP001449582">
    <property type="component" value="Unassembled WGS sequence"/>
</dbReference>
<evidence type="ECO:0000313" key="2">
    <source>
        <dbReference type="Proteomes" id="UP001449582"/>
    </source>
</evidence>
<proteinExistence type="predicted"/>
<keyword evidence="2" id="KW-1185">Reference proteome</keyword>
<reference evidence="1" key="1">
    <citation type="submission" date="2024-02" db="EMBL/GenBank/DDBJ databases">
        <title>Draft genome sequence of new strains in genus Ureaplasma.</title>
        <authorList>
            <person name="Nakajima Y."/>
            <person name="Segawa T."/>
        </authorList>
    </citation>
    <scope>NUCLEOTIDE SEQUENCE [LARGE SCALE GENOMIC DNA]</scope>
    <source>
        <strain evidence="1">OM1</strain>
    </source>
</reference>
<comment type="caution">
    <text evidence="1">The sequence shown here is derived from an EMBL/GenBank/DDBJ whole genome shotgun (WGS) entry which is preliminary data.</text>
</comment>
<gene>
    <name evidence="1" type="ORF">UREOM_0500</name>
</gene>
<dbReference type="RefSeq" id="WP_353289504.1">
    <property type="nucleotide sequence ID" value="NZ_BAABQM010000001.1"/>
</dbReference>